<sequence>MTTDRTRDGVKTTERSFELVEHIQRRDGATLAELVSEFGLAKSTVYKHLSTLESHGYLEKEGEQYHVGLKFHHHGEYARLRKRGYRLAGRTVRDLAERTDEEADFVVENDGRTITVYESYHPKNSYREDLFATTSDLSHSGTYYHMHCTAAGKALLAELPDDRVEVVIERWGLPAHTENTITDRTALEDDLSLTRERGYAVAEEEYVDGLCAVGVAVSNPDGSPLGALGMSVPTYRRESEGLETEAAAVVIEAARDLETAIEADGGTGPRS</sequence>
<dbReference type="Pfam" id="PF09339">
    <property type="entry name" value="HTH_IclR"/>
    <property type="match status" value="1"/>
</dbReference>
<dbReference type="GO" id="GO:0003700">
    <property type="term" value="F:DNA-binding transcription factor activity"/>
    <property type="evidence" value="ECO:0007669"/>
    <property type="project" value="TreeGrafter"/>
</dbReference>
<keyword evidence="3" id="KW-0804">Transcription</keyword>
<dbReference type="PROSITE" id="PS51078">
    <property type="entry name" value="ICLR_ED"/>
    <property type="match status" value="1"/>
</dbReference>
<dbReference type="RefSeq" id="WP_066382574.1">
    <property type="nucleotide sequence ID" value="NZ_LTAZ01000005.1"/>
</dbReference>
<dbReference type="AlphaFoldDB" id="A0A151AE36"/>
<dbReference type="InterPro" id="IPR036388">
    <property type="entry name" value="WH-like_DNA-bd_sf"/>
</dbReference>
<feature type="domain" description="IclR-ED" evidence="5">
    <location>
        <begin position="70"/>
        <end position="263"/>
    </location>
</feature>
<accession>A0A151AE36</accession>
<dbReference type="GO" id="GO:0003677">
    <property type="term" value="F:DNA binding"/>
    <property type="evidence" value="ECO:0007669"/>
    <property type="project" value="UniProtKB-KW"/>
</dbReference>
<dbReference type="PANTHER" id="PTHR30136">
    <property type="entry name" value="HELIX-TURN-HELIX TRANSCRIPTIONAL REGULATOR, ICLR FAMILY"/>
    <property type="match status" value="1"/>
</dbReference>
<dbReference type="Proteomes" id="UP000075321">
    <property type="component" value="Unassembled WGS sequence"/>
</dbReference>
<evidence type="ECO:0000256" key="1">
    <source>
        <dbReference type="ARBA" id="ARBA00023015"/>
    </source>
</evidence>
<dbReference type="GO" id="GO:0045892">
    <property type="term" value="P:negative regulation of DNA-templated transcription"/>
    <property type="evidence" value="ECO:0007669"/>
    <property type="project" value="TreeGrafter"/>
</dbReference>
<evidence type="ECO:0000259" key="5">
    <source>
        <dbReference type="PROSITE" id="PS51078"/>
    </source>
</evidence>
<name>A0A151AE36_9EURY</name>
<dbReference type="Pfam" id="PF01614">
    <property type="entry name" value="IclR_C"/>
    <property type="match status" value="1"/>
</dbReference>
<reference evidence="6 7" key="1">
    <citation type="submission" date="2016-02" db="EMBL/GenBank/DDBJ databases">
        <title>Genome sequence of Halalkalicoccus paucihalophilus DSM 24557.</title>
        <authorList>
            <person name="Poehlein A."/>
            <person name="Daniel R."/>
        </authorList>
    </citation>
    <scope>NUCLEOTIDE SEQUENCE [LARGE SCALE GENOMIC DNA]</scope>
    <source>
        <strain evidence="6 7">DSM 24557</strain>
    </source>
</reference>
<protein>
    <submittedName>
        <fullName evidence="6">Putative HTH-type transcriptional regulator ArcR</fullName>
    </submittedName>
</protein>
<evidence type="ECO:0000256" key="3">
    <source>
        <dbReference type="ARBA" id="ARBA00023163"/>
    </source>
</evidence>
<dbReference type="InterPro" id="IPR036390">
    <property type="entry name" value="WH_DNA-bd_sf"/>
</dbReference>
<dbReference type="Gene3D" id="1.10.10.10">
    <property type="entry name" value="Winged helix-like DNA-binding domain superfamily/Winged helix DNA-binding domain"/>
    <property type="match status" value="1"/>
</dbReference>
<dbReference type="InterPro" id="IPR014757">
    <property type="entry name" value="Tscrpt_reg_IclR_C"/>
</dbReference>
<evidence type="ECO:0000313" key="7">
    <source>
        <dbReference type="Proteomes" id="UP000075321"/>
    </source>
</evidence>
<feature type="domain" description="HTH iclR-type" evidence="4">
    <location>
        <begin position="10"/>
        <end position="69"/>
    </location>
</feature>
<dbReference type="SUPFAM" id="SSF46785">
    <property type="entry name" value="Winged helix' DNA-binding domain"/>
    <property type="match status" value="1"/>
</dbReference>
<evidence type="ECO:0000259" key="4">
    <source>
        <dbReference type="PROSITE" id="PS51077"/>
    </source>
</evidence>
<dbReference type="PROSITE" id="PS51077">
    <property type="entry name" value="HTH_ICLR"/>
    <property type="match status" value="1"/>
</dbReference>
<dbReference type="OrthoDB" id="14763at2157"/>
<dbReference type="SMART" id="SM00346">
    <property type="entry name" value="HTH_ICLR"/>
    <property type="match status" value="1"/>
</dbReference>
<keyword evidence="1" id="KW-0805">Transcription regulation</keyword>
<dbReference type="InterPro" id="IPR050707">
    <property type="entry name" value="HTH_MetabolicPath_Reg"/>
</dbReference>
<dbReference type="InterPro" id="IPR005471">
    <property type="entry name" value="Tscrpt_reg_IclR_N"/>
</dbReference>
<evidence type="ECO:0000256" key="2">
    <source>
        <dbReference type="ARBA" id="ARBA00023125"/>
    </source>
</evidence>
<dbReference type="EMBL" id="LTAZ01000005">
    <property type="protein sequence ID" value="KYH25627.1"/>
    <property type="molecule type" value="Genomic_DNA"/>
</dbReference>
<dbReference type="InterPro" id="IPR029016">
    <property type="entry name" value="GAF-like_dom_sf"/>
</dbReference>
<dbReference type="CDD" id="cd00090">
    <property type="entry name" value="HTH_ARSR"/>
    <property type="match status" value="1"/>
</dbReference>
<organism evidence="6 7">
    <name type="scientific">Halalkalicoccus paucihalophilus</name>
    <dbReference type="NCBI Taxonomy" id="1008153"/>
    <lineage>
        <taxon>Archaea</taxon>
        <taxon>Methanobacteriati</taxon>
        <taxon>Methanobacteriota</taxon>
        <taxon>Stenosarchaea group</taxon>
        <taxon>Halobacteria</taxon>
        <taxon>Halobacteriales</taxon>
        <taxon>Halococcaceae</taxon>
        <taxon>Halalkalicoccus</taxon>
    </lineage>
</organism>
<keyword evidence="7" id="KW-1185">Reference proteome</keyword>
<evidence type="ECO:0000313" key="6">
    <source>
        <dbReference type="EMBL" id="KYH25627.1"/>
    </source>
</evidence>
<dbReference type="SUPFAM" id="SSF55781">
    <property type="entry name" value="GAF domain-like"/>
    <property type="match status" value="1"/>
</dbReference>
<keyword evidence="2" id="KW-0238">DNA-binding</keyword>
<proteinExistence type="predicted"/>
<comment type="caution">
    <text evidence="6">The sequence shown here is derived from an EMBL/GenBank/DDBJ whole genome shotgun (WGS) entry which is preliminary data.</text>
</comment>
<dbReference type="Gene3D" id="3.30.450.40">
    <property type="match status" value="1"/>
</dbReference>
<dbReference type="InterPro" id="IPR011991">
    <property type="entry name" value="ArsR-like_HTH"/>
</dbReference>
<dbReference type="PATRIC" id="fig|1008153.3.peg.2350"/>
<dbReference type="PANTHER" id="PTHR30136:SF35">
    <property type="entry name" value="HTH-TYPE TRANSCRIPTIONAL REGULATOR RV1719"/>
    <property type="match status" value="1"/>
</dbReference>
<gene>
    <name evidence="6" type="primary">arcR_2</name>
    <name evidence="6" type="ORF">HAPAU_23020</name>
</gene>